<evidence type="ECO:0000256" key="1">
    <source>
        <dbReference type="SAM" id="SignalP"/>
    </source>
</evidence>
<dbReference type="Proteomes" id="UP000634136">
    <property type="component" value="Unassembled WGS sequence"/>
</dbReference>
<accession>A0A834T3I8</accession>
<evidence type="ECO:0000313" key="2">
    <source>
        <dbReference type="EMBL" id="KAF7814900.1"/>
    </source>
</evidence>
<gene>
    <name evidence="2" type="ORF">G2W53_028869</name>
</gene>
<proteinExistence type="predicted"/>
<dbReference type="EMBL" id="JAAIUW010000009">
    <property type="protein sequence ID" value="KAF7814900.1"/>
    <property type="molecule type" value="Genomic_DNA"/>
</dbReference>
<dbReference type="AlphaFoldDB" id="A0A834T3I8"/>
<protein>
    <submittedName>
        <fullName evidence="2">Uncharacterized protein</fullName>
    </submittedName>
</protein>
<feature type="chain" id="PRO_5032394129" evidence="1">
    <location>
        <begin position="26"/>
        <end position="54"/>
    </location>
</feature>
<comment type="caution">
    <text evidence="2">The sequence shown here is derived from an EMBL/GenBank/DDBJ whole genome shotgun (WGS) entry which is preliminary data.</text>
</comment>
<organism evidence="2 3">
    <name type="scientific">Senna tora</name>
    <dbReference type="NCBI Taxonomy" id="362788"/>
    <lineage>
        <taxon>Eukaryota</taxon>
        <taxon>Viridiplantae</taxon>
        <taxon>Streptophyta</taxon>
        <taxon>Embryophyta</taxon>
        <taxon>Tracheophyta</taxon>
        <taxon>Spermatophyta</taxon>
        <taxon>Magnoliopsida</taxon>
        <taxon>eudicotyledons</taxon>
        <taxon>Gunneridae</taxon>
        <taxon>Pentapetalae</taxon>
        <taxon>rosids</taxon>
        <taxon>fabids</taxon>
        <taxon>Fabales</taxon>
        <taxon>Fabaceae</taxon>
        <taxon>Caesalpinioideae</taxon>
        <taxon>Cassia clade</taxon>
        <taxon>Senna</taxon>
    </lineage>
</organism>
<feature type="signal peptide" evidence="1">
    <location>
        <begin position="1"/>
        <end position="25"/>
    </location>
</feature>
<name>A0A834T3I8_9FABA</name>
<keyword evidence="1" id="KW-0732">Signal</keyword>
<reference evidence="2" key="1">
    <citation type="submission" date="2020-09" db="EMBL/GenBank/DDBJ databases">
        <title>Genome-Enabled Discovery of Anthraquinone Biosynthesis in Senna tora.</title>
        <authorList>
            <person name="Kang S.-H."/>
            <person name="Pandey R.P."/>
            <person name="Lee C.-M."/>
            <person name="Sim J.-S."/>
            <person name="Jeong J.-T."/>
            <person name="Choi B.-S."/>
            <person name="Jung M."/>
            <person name="Ginzburg D."/>
            <person name="Zhao K."/>
            <person name="Won S.Y."/>
            <person name="Oh T.-J."/>
            <person name="Yu Y."/>
            <person name="Kim N.-H."/>
            <person name="Lee O.R."/>
            <person name="Lee T.-H."/>
            <person name="Bashyal P."/>
            <person name="Kim T.-S."/>
            <person name="Lee W.-H."/>
            <person name="Kawkins C."/>
            <person name="Kim C.-K."/>
            <person name="Kim J.S."/>
            <person name="Ahn B.O."/>
            <person name="Rhee S.Y."/>
            <person name="Sohng J.K."/>
        </authorList>
    </citation>
    <scope>NUCLEOTIDE SEQUENCE</scope>
    <source>
        <tissue evidence="2">Leaf</tissue>
    </source>
</reference>
<keyword evidence="3" id="KW-1185">Reference proteome</keyword>
<evidence type="ECO:0000313" key="3">
    <source>
        <dbReference type="Proteomes" id="UP000634136"/>
    </source>
</evidence>
<sequence length="54" mass="6137">MVFCLFLQNFLLFLLPFRVSDIVCAKMTGPNINVGDLTNGHRYHPPGVDREMAK</sequence>